<keyword evidence="4" id="KW-1185">Reference proteome</keyword>
<feature type="region of interest" description="Disordered" evidence="1">
    <location>
        <begin position="1"/>
        <end position="28"/>
    </location>
</feature>
<sequence>MTAPGAAPTADRDADEQANEQADEQAREEARLRLRRGRLVTAVVAGALALVVGVVALLGGFRERTDRLVAVPTGSTIATGPYEVTVARATVQHRTSSAQWEVVASGTVRTTGTTSIDPPVGDAGFLYARGEGGEVQASTRITLGDSTASQTQDTLTPGLPPVPWAVTFRFTADPGNRVFVAVFDQEYTTPYLFSDEKSWRSTSDASTMTVALEPLPDADY</sequence>
<organism evidence="3 4">
    <name type="scientific">Microlunatus spumicola</name>
    <dbReference type="NCBI Taxonomy" id="81499"/>
    <lineage>
        <taxon>Bacteria</taxon>
        <taxon>Bacillati</taxon>
        <taxon>Actinomycetota</taxon>
        <taxon>Actinomycetes</taxon>
        <taxon>Propionibacteriales</taxon>
        <taxon>Propionibacteriaceae</taxon>
        <taxon>Microlunatus</taxon>
    </lineage>
</organism>
<accession>A0ABP6XI03</accession>
<keyword evidence="2" id="KW-1133">Transmembrane helix</keyword>
<evidence type="ECO:0000313" key="3">
    <source>
        <dbReference type="EMBL" id="GAA3566718.1"/>
    </source>
</evidence>
<comment type="caution">
    <text evidence="3">The sequence shown here is derived from an EMBL/GenBank/DDBJ whole genome shotgun (WGS) entry which is preliminary data.</text>
</comment>
<protein>
    <submittedName>
        <fullName evidence="3">Uncharacterized protein</fullName>
    </submittedName>
</protein>
<evidence type="ECO:0000256" key="2">
    <source>
        <dbReference type="SAM" id="Phobius"/>
    </source>
</evidence>
<name>A0ABP6XI03_9ACTN</name>
<reference evidence="4" key="1">
    <citation type="journal article" date="2019" name="Int. J. Syst. Evol. Microbiol.">
        <title>The Global Catalogue of Microorganisms (GCM) 10K type strain sequencing project: providing services to taxonomists for standard genome sequencing and annotation.</title>
        <authorList>
            <consortium name="The Broad Institute Genomics Platform"/>
            <consortium name="The Broad Institute Genome Sequencing Center for Infectious Disease"/>
            <person name="Wu L."/>
            <person name="Ma J."/>
        </authorList>
    </citation>
    <scope>NUCLEOTIDE SEQUENCE [LARGE SCALE GENOMIC DNA]</scope>
    <source>
        <strain evidence="4">JCM 16540</strain>
    </source>
</reference>
<evidence type="ECO:0000256" key="1">
    <source>
        <dbReference type="SAM" id="MobiDB-lite"/>
    </source>
</evidence>
<gene>
    <name evidence="3" type="ORF">GCM10022197_23410</name>
</gene>
<feature type="compositionally biased region" description="Acidic residues" evidence="1">
    <location>
        <begin position="13"/>
        <end position="23"/>
    </location>
</feature>
<keyword evidence="2" id="KW-0472">Membrane</keyword>
<feature type="transmembrane region" description="Helical" evidence="2">
    <location>
        <begin position="39"/>
        <end position="61"/>
    </location>
</feature>
<dbReference type="Proteomes" id="UP001500767">
    <property type="component" value="Unassembled WGS sequence"/>
</dbReference>
<dbReference type="EMBL" id="BAAAYR010000002">
    <property type="protein sequence ID" value="GAA3566718.1"/>
    <property type="molecule type" value="Genomic_DNA"/>
</dbReference>
<keyword evidence="2" id="KW-0812">Transmembrane</keyword>
<dbReference type="RefSeq" id="WP_204910520.1">
    <property type="nucleotide sequence ID" value="NZ_BAAAYR010000002.1"/>
</dbReference>
<evidence type="ECO:0000313" key="4">
    <source>
        <dbReference type="Proteomes" id="UP001500767"/>
    </source>
</evidence>
<proteinExistence type="predicted"/>